<protein>
    <submittedName>
        <fullName evidence="8">WD40-repeat-containing domain protein</fullName>
    </submittedName>
</protein>
<feature type="repeat" description="WD" evidence="6">
    <location>
        <begin position="16"/>
        <end position="49"/>
    </location>
</feature>
<feature type="region of interest" description="Disordered" evidence="7">
    <location>
        <begin position="47"/>
        <end position="97"/>
    </location>
</feature>
<dbReference type="InterPro" id="IPR015943">
    <property type="entry name" value="WD40/YVTN_repeat-like_dom_sf"/>
</dbReference>
<dbReference type="AlphaFoldDB" id="A0AAE0LWK8"/>
<evidence type="ECO:0000256" key="5">
    <source>
        <dbReference type="ARBA" id="ARBA00038145"/>
    </source>
</evidence>
<name>A0AAE0LWK8_9PEZI</name>
<dbReference type="PANTHER" id="PTHR22842">
    <property type="entry name" value="WD40 REPEAT PROTEIN"/>
    <property type="match status" value="1"/>
</dbReference>
<dbReference type="GO" id="GO:0071013">
    <property type="term" value="C:catalytic step 2 spliceosome"/>
    <property type="evidence" value="ECO:0007669"/>
    <property type="project" value="TreeGrafter"/>
</dbReference>
<feature type="repeat" description="WD" evidence="6">
    <location>
        <begin position="184"/>
        <end position="208"/>
    </location>
</feature>
<proteinExistence type="inferred from homology"/>
<evidence type="ECO:0000313" key="9">
    <source>
        <dbReference type="Proteomes" id="UP001278766"/>
    </source>
</evidence>
<dbReference type="Gene3D" id="2.130.10.10">
    <property type="entry name" value="YVTN repeat-like/Quinoprotein amine dehydrogenase"/>
    <property type="match status" value="2"/>
</dbReference>
<comment type="caution">
    <text evidence="8">The sequence shown here is derived from an EMBL/GenBank/DDBJ whole genome shotgun (WGS) entry which is preliminary data.</text>
</comment>
<feature type="compositionally biased region" description="Low complexity" evidence="7">
    <location>
        <begin position="49"/>
        <end position="82"/>
    </location>
</feature>
<reference evidence="8" key="1">
    <citation type="journal article" date="2023" name="Mol. Phylogenet. Evol.">
        <title>Genome-scale phylogeny and comparative genomics of the fungal order Sordariales.</title>
        <authorList>
            <person name="Hensen N."/>
            <person name="Bonometti L."/>
            <person name="Westerberg I."/>
            <person name="Brannstrom I.O."/>
            <person name="Guillou S."/>
            <person name="Cros-Aarteil S."/>
            <person name="Calhoun S."/>
            <person name="Haridas S."/>
            <person name="Kuo A."/>
            <person name="Mondo S."/>
            <person name="Pangilinan J."/>
            <person name="Riley R."/>
            <person name="LaButti K."/>
            <person name="Andreopoulos B."/>
            <person name="Lipzen A."/>
            <person name="Chen C."/>
            <person name="Yan M."/>
            <person name="Daum C."/>
            <person name="Ng V."/>
            <person name="Clum A."/>
            <person name="Steindorff A."/>
            <person name="Ohm R.A."/>
            <person name="Martin F."/>
            <person name="Silar P."/>
            <person name="Natvig D.O."/>
            <person name="Lalanne C."/>
            <person name="Gautier V."/>
            <person name="Ament-Velasquez S.L."/>
            <person name="Kruys A."/>
            <person name="Hutchinson M.I."/>
            <person name="Powell A.J."/>
            <person name="Barry K."/>
            <person name="Miller A.N."/>
            <person name="Grigoriev I.V."/>
            <person name="Debuchy R."/>
            <person name="Gladieux P."/>
            <person name="Hiltunen Thoren M."/>
            <person name="Johannesson H."/>
        </authorList>
    </citation>
    <scope>NUCLEOTIDE SEQUENCE</scope>
    <source>
        <strain evidence="8">CBS 168.71</strain>
    </source>
</reference>
<evidence type="ECO:0000256" key="2">
    <source>
        <dbReference type="ARBA" id="ARBA00022490"/>
    </source>
</evidence>
<dbReference type="Pfam" id="PF00400">
    <property type="entry name" value="WD40"/>
    <property type="match status" value="4"/>
</dbReference>
<dbReference type="GeneID" id="87843394"/>
<dbReference type="Proteomes" id="UP001278766">
    <property type="component" value="Unassembled WGS sequence"/>
</dbReference>
<dbReference type="InterPro" id="IPR001680">
    <property type="entry name" value="WD40_rpt"/>
</dbReference>
<evidence type="ECO:0000256" key="6">
    <source>
        <dbReference type="PROSITE-ProRule" id="PRU00221"/>
    </source>
</evidence>
<accession>A0AAE0LWK8</accession>
<dbReference type="SUPFAM" id="SSF50978">
    <property type="entry name" value="WD40 repeat-like"/>
    <property type="match status" value="1"/>
</dbReference>
<evidence type="ECO:0000256" key="4">
    <source>
        <dbReference type="ARBA" id="ARBA00022737"/>
    </source>
</evidence>
<keyword evidence="9" id="KW-1185">Reference proteome</keyword>
<reference evidence="8" key="2">
    <citation type="submission" date="2023-06" db="EMBL/GenBank/DDBJ databases">
        <authorList>
            <consortium name="Lawrence Berkeley National Laboratory"/>
            <person name="Haridas S."/>
            <person name="Hensen N."/>
            <person name="Bonometti L."/>
            <person name="Westerberg I."/>
            <person name="Brannstrom I.O."/>
            <person name="Guillou S."/>
            <person name="Cros-Aarteil S."/>
            <person name="Calhoun S."/>
            <person name="Kuo A."/>
            <person name="Mondo S."/>
            <person name="Pangilinan J."/>
            <person name="Riley R."/>
            <person name="Labutti K."/>
            <person name="Andreopoulos B."/>
            <person name="Lipzen A."/>
            <person name="Chen C."/>
            <person name="Yanf M."/>
            <person name="Daum C."/>
            <person name="Ng V."/>
            <person name="Clum A."/>
            <person name="Steindorff A."/>
            <person name="Ohm R."/>
            <person name="Martin F."/>
            <person name="Silar P."/>
            <person name="Natvig D."/>
            <person name="Lalanne C."/>
            <person name="Gautier V."/>
            <person name="Ament-Velasquez S.L."/>
            <person name="Kruys A."/>
            <person name="Hutchinson M.I."/>
            <person name="Powell A.J."/>
            <person name="Barry K."/>
            <person name="Miller A.N."/>
            <person name="Grigoriev I.V."/>
            <person name="Debuchy R."/>
            <person name="Gladieux P."/>
            <person name="Thoren M.H."/>
            <person name="Johannesson H."/>
        </authorList>
    </citation>
    <scope>NUCLEOTIDE SEQUENCE</scope>
    <source>
        <strain evidence="8">CBS 168.71</strain>
    </source>
</reference>
<feature type="repeat" description="WD" evidence="6">
    <location>
        <begin position="101"/>
        <end position="142"/>
    </location>
</feature>
<gene>
    <name evidence="8" type="ORF">B0H64DRAFT_439726</name>
</gene>
<dbReference type="InterPro" id="IPR020472">
    <property type="entry name" value="WD40_PAC1"/>
</dbReference>
<evidence type="ECO:0000256" key="1">
    <source>
        <dbReference type="ARBA" id="ARBA00004496"/>
    </source>
</evidence>
<evidence type="ECO:0000256" key="7">
    <source>
        <dbReference type="SAM" id="MobiDB-lite"/>
    </source>
</evidence>
<dbReference type="RefSeq" id="XP_062662858.1">
    <property type="nucleotide sequence ID" value="XM_062806446.1"/>
</dbReference>
<dbReference type="InterPro" id="IPR051980">
    <property type="entry name" value="WD_repeat_MORG1"/>
</dbReference>
<comment type="subcellular location">
    <subcellularLocation>
        <location evidence="1">Cytoplasm</location>
    </subcellularLocation>
</comment>
<sequence length="403" mass="41759">MTQRSPKFPTRPVAQLLGSNGPVHALAYSASPGTYILTGSADRSIRLYNPSSTTPAPPSSSNHTNTITTPPTTNPPLNATPTQVKTQAPPPLPTGKQIQTYTSHAYAVLTLAVSPSNAHFCSGGGDRAVLLWDVATAQTVRRFGSASTAHSHAGRVNAVCFAGSSSPSSGGGGGAGLGTGGGDSLVVSGGLDCTVRVWDVRAGGARPVQVLSEARDSVTALAVEGEVILAGSVDGRVRGYDVRMGRCVTDVFPGSVTSLCLARDGRTVLVGTLDSKIRLMDRRDGSCLRTYAAEGWRNEELRVQSVLGGGERFVVAGDEMTGTGTGTGDEGRVWAWDLLTGKLVATIPVPWGSGSENRKKAIGRDGKEKERKNVVSCIAWKEGGFGDQFCVGGTSGVVTVFGQ</sequence>
<comment type="similarity">
    <text evidence="5">Belongs to the WD repeat MORG1 family.</text>
</comment>
<organism evidence="8 9">
    <name type="scientific">Chaetomium fimeti</name>
    <dbReference type="NCBI Taxonomy" id="1854472"/>
    <lineage>
        <taxon>Eukaryota</taxon>
        <taxon>Fungi</taxon>
        <taxon>Dikarya</taxon>
        <taxon>Ascomycota</taxon>
        <taxon>Pezizomycotina</taxon>
        <taxon>Sordariomycetes</taxon>
        <taxon>Sordariomycetidae</taxon>
        <taxon>Sordariales</taxon>
        <taxon>Chaetomiaceae</taxon>
        <taxon>Chaetomium</taxon>
    </lineage>
</organism>
<dbReference type="PROSITE" id="PS50082">
    <property type="entry name" value="WD_REPEATS_2"/>
    <property type="match status" value="3"/>
</dbReference>
<dbReference type="PROSITE" id="PS50294">
    <property type="entry name" value="WD_REPEATS_REGION"/>
    <property type="match status" value="1"/>
</dbReference>
<dbReference type="PRINTS" id="PR00320">
    <property type="entry name" value="GPROTEINBRPT"/>
</dbReference>
<keyword evidence="2" id="KW-0963">Cytoplasm</keyword>
<evidence type="ECO:0000256" key="3">
    <source>
        <dbReference type="ARBA" id="ARBA00022574"/>
    </source>
</evidence>
<dbReference type="EMBL" id="JAUEPN010000002">
    <property type="protein sequence ID" value="KAK3299344.1"/>
    <property type="molecule type" value="Genomic_DNA"/>
</dbReference>
<dbReference type="InterPro" id="IPR036322">
    <property type="entry name" value="WD40_repeat_dom_sf"/>
</dbReference>
<dbReference type="PANTHER" id="PTHR22842:SF3">
    <property type="entry name" value="WD REPEAT DOMAIN-CONTAINING PROTEIN 83"/>
    <property type="match status" value="1"/>
</dbReference>
<keyword evidence="4" id="KW-0677">Repeat</keyword>
<keyword evidence="3 6" id="KW-0853">WD repeat</keyword>
<dbReference type="GO" id="GO:0000398">
    <property type="term" value="P:mRNA splicing, via spliceosome"/>
    <property type="evidence" value="ECO:0007669"/>
    <property type="project" value="TreeGrafter"/>
</dbReference>
<evidence type="ECO:0000313" key="8">
    <source>
        <dbReference type="EMBL" id="KAK3299344.1"/>
    </source>
</evidence>
<dbReference type="SMART" id="SM00320">
    <property type="entry name" value="WD40"/>
    <property type="match status" value="6"/>
</dbReference>
<dbReference type="GO" id="GO:0005737">
    <property type="term" value="C:cytoplasm"/>
    <property type="evidence" value="ECO:0007669"/>
    <property type="project" value="UniProtKB-SubCell"/>
</dbReference>